<feature type="coiled-coil region" evidence="1">
    <location>
        <begin position="50"/>
        <end position="77"/>
    </location>
</feature>
<reference evidence="2 3" key="1">
    <citation type="journal article" date="2018" name="Front. Plant Sci.">
        <title>Red Clover (Trifolium pratense) and Zigzag Clover (T. medium) - A Picture of Genomic Similarities and Differences.</title>
        <authorList>
            <person name="Dluhosova J."/>
            <person name="Istvanek J."/>
            <person name="Nedelnik J."/>
            <person name="Repkova J."/>
        </authorList>
    </citation>
    <scope>NUCLEOTIDE SEQUENCE [LARGE SCALE GENOMIC DNA]</scope>
    <source>
        <strain evidence="3">cv. 10/8</strain>
        <tissue evidence="2">Leaf</tissue>
    </source>
</reference>
<evidence type="ECO:0000313" key="2">
    <source>
        <dbReference type="EMBL" id="MCH81406.1"/>
    </source>
</evidence>
<keyword evidence="3" id="KW-1185">Reference proteome</keyword>
<proteinExistence type="predicted"/>
<name>A0A392M2B4_9FABA</name>
<dbReference type="EMBL" id="LXQA010002262">
    <property type="protein sequence ID" value="MCH81406.1"/>
    <property type="molecule type" value="Genomic_DNA"/>
</dbReference>
<protein>
    <submittedName>
        <fullName evidence="2">Uncharacterized protein</fullName>
    </submittedName>
</protein>
<keyword evidence="1" id="KW-0175">Coiled coil</keyword>
<gene>
    <name evidence="2" type="ORF">A2U01_0002193</name>
</gene>
<evidence type="ECO:0000313" key="3">
    <source>
        <dbReference type="Proteomes" id="UP000265520"/>
    </source>
</evidence>
<comment type="caution">
    <text evidence="2">The sequence shown here is derived from an EMBL/GenBank/DDBJ whole genome shotgun (WGS) entry which is preliminary data.</text>
</comment>
<evidence type="ECO:0000256" key="1">
    <source>
        <dbReference type="SAM" id="Coils"/>
    </source>
</evidence>
<sequence>MVVDIPFILLVEEAVQQNHKAVLALFDEAWFVKEGMRVYEGTLVASFHEEEMINHQVSKLEGELSKLMEKNKELQSGIQEDITILLDKRCTLLALESRQRELRAAIGRIMDDLETSKRCKQTIEDMWVDANDARISSSLCILCFFSSFLYSL</sequence>
<dbReference type="Proteomes" id="UP000265520">
    <property type="component" value="Unassembled WGS sequence"/>
</dbReference>
<accession>A0A392M2B4</accession>
<organism evidence="2 3">
    <name type="scientific">Trifolium medium</name>
    <dbReference type="NCBI Taxonomy" id="97028"/>
    <lineage>
        <taxon>Eukaryota</taxon>
        <taxon>Viridiplantae</taxon>
        <taxon>Streptophyta</taxon>
        <taxon>Embryophyta</taxon>
        <taxon>Tracheophyta</taxon>
        <taxon>Spermatophyta</taxon>
        <taxon>Magnoliopsida</taxon>
        <taxon>eudicotyledons</taxon>
        <taxon>Gunneridae</taxon>
        <taxon>Pentapetalae</taxon>
        <taxon>rosids</taxon>
        <taxon>fabids</taxon>
        <taxon>Fabales</taxon>
        <taxon>Fabaceae</taxon>
        <taxon>Papilionoideae</taxon>
        <taxon>50 kb inversion clade</taxon>
        <taxon>NPAAA clade</taxon>
        <taxon>Hologalegina</taxon>
        <taxon>IRL clade</taxon>
        <taxon>Trifolieae</taxon>
        <taxon>Trifolium</taxon>
    </lineage>
</organism>
<dbReference type="AlphaFoldDB" id="A0A392M2B4"/>